<reference evidence="1" key="1">
    <citation type="journal article" date="2009" name="Plant Mol. Biol.">
        <title>Insights into corn genes derived from large-scale cDNA sequencing.</title>
        <authorList>
            <person name="Alexandrov N.N."/>
            <person name="Brover V.V."/>
            <person name="Freidin S."/>
            <person name="Troukhan M.E."/>
            <person name="Tatarinova T.V."/>
            <person name="Zhang H."/>
            <person name="Swaller T.J."/>
            <person name="Lu Y.P."/>
            <person name="Bouck J."/>
            <person name="Flavell R.B."/>
            <person name="Feldmann K.A."/>
        </authorList>
    </citation>
    <scope>NUCLEOTIDE SEQUENCE</scope>
</reference>
<accession>B6TRZ7</accession>
<sequence length="43" mass="4213">MEVEDLTAGLASGRICAVENIAQLVAPEAEGPADATATATLAA</sequence>
<name>B6TRZ7_MAIZE</name>
<protein>
    <submittedName>
        <fullName evidence="1">Uncharacterized protein</fullName>
    </submittedName>
</protein>
<organism evidence="1">
    <name type="scientific">Zea mays</name>
    <name type="common">Maize</name>
    <dbReference type="NCBI Taxonomy" id="4577"/>
    <lineage>
        <taxon>Eukaryota</taxon>
        <taxon>Viridiplantae</taxon>
        <taxon>Streptophyta</taxon>
        <taxon>Embryophyta</taxon>
        <taxon>Tracheophyta</taxon>
        <taxon>Spermatophyta</taxon>
        <taxon>Magnoliopsida</taxon>
        <taxon>Liliopsida</taxon>
        <taxon>Poales</taxon>
        <taxon>Poaceae</taxon>
        <taxon>PACMAD clade</taxon>
        <taxon>Panicoideae</taxon>
        <taxon>Andropogonodae</taxon>
        <taxon>Andropogoneae</taxon>
        <taxon>Tripsacinae</taxon>
        <taxon>Zea</taxon>
    </lineage>
</organism>
<proteinExistence type="evidence at transcript level"/>
<evidence type="ECO:0000313" key="1">
    <source>
        <dbReference type="EMBL" id="ACG39880.1"/>
    </source>
</evidence>
<dbReference type="AlphaFoldDB" id="B6TRZ7"/>
<dbReference type="EMBL" id="EU967762">
    <property type="protein sequence ID" value="ACG39880.1"/>
    <property type="molecule type" value="mRNA"/>
</dbReference>